<keyword evidence="2" id="KW-1133">Transmembrane helix</keyword>
<feature type="transmembrane region" description="Helical" evidence="2">
    <location>
        <begin position="43"/>
        <end position="61"/>
    </location>
</feature>
<proteinExistence type="predicted"/>
<dbReference type="EMBL" id="QQBC01000002">
    <property type="protein sequence ID" value="RDI68194.1"/>
    <property type="molecule type" value="Genomic_DNA"/>
</dbReference>
<feature type="region of interest" description="Disordered" evidence="1">
    <location>
        <begin position="95"/>
        <end position="149"/>
    </location>
</feature>
<feature type="region of interest" description="Disordered" evidence="1">
    <location>
        <begin position="197"/>
        <end position="306"/>
    </location>
</feature>
<keyword evidence="2" id="KW-0812">Transmembrane</keyword>
<reference evidence="3 4" key="1">
    <citation type="submission" date="2018-07" db="EMBL/GenBank/DDBJ databases">
        <title>Genomic Encyclopedia of Type Strains, Phase IV (KMG-IV): sequencing the most valuable type-strain genomes for metagenomic binning, comparative biology and taxonomic classification.</title>
        <authorList>
            <person name="Goeker M."/>
        </authorList>
    </citation>
    <scope>NUCLEOTIDE SEQUENCE [LARGE SCALE GENOMIC DNA]</scope>
    <source>
        <strain evidence="3 4">DSM 44290</strain>
    </source>
</reference>
<evidence type="ECO:0000256" key="1">
    <source>
        <dbReference type="SAM" id="MobiDB-lite"/>
    </source>
</evidence>
<accession>A0A370IFG1</accession>
<feature type="transmembrane region" description="Helical" evidence="2">
    <location>
        <begin position="159"/>
        <end position="180"/>
    </location>
</feature>
<feature type="compositionally biased region" description="Gly residues" evidence="1">
    <location>
        <begin position="290"/>
        <end position="306"/>
    </location>
</feature>
<gene>
    <name evidence="3" type="ORF">DFR76_102595</name>
</gene>
<evidence type="ECO:0000313" key="3">
    <source>
        <dbReference type="EMBL" id="RDI68194.1"/>
    </source>
</evidence>
<name>A0A370IFG1_9NOCA</name>
<dbReference type="STRING" id="1210086.GCA_001613105_01171"/>
<evidence type="ECO:0000313" key="4">
    <source>
        <dbReference type="Proteomes" id="UP000254869"/>
    </source>
</evidence>
<feature type="compositionally biased region" description="Low complexity" evidence="1">
    <location>
        <begin position="235"/>
        <end position="279"/>
    </location>
</feature>
<feature type="transmembrane region" description="Helical" evidence="2">
    <location>
        <begin position="20"/>
        <end position="37"/>
    </location>
</feature>
<organism evidence="3 4">
    <name type="scientific">Nocardia pseudobrasiliensis</name>
    <dbReference type="NCBI Taxonomy" id="45979"/>
    <lineage>
        <taxon>Bacteria</taxon>
        <taxon>Bacillati</taxon>
        <taxon>Actinomycetota</taxon>
        <taxon>Actinomycetes</taxon>
        <taxon>Mycobacteriales</taxon>
        <taxon>Nocardiaceae</taxon>
        <taxon>Nocardia</taxon>
    </lineage>
</organism>
<comment type="caution">
    <text evidence="3">The sequence shown here is derived from an EMBL/GenBank/DDBJ whole genome shotgun (WGS) entry which is preliminary data.</text>
</comment>
<evidence type="ECO:0000256" key="2">
    <source>
        <dbReference type="SAM" id="Phobius"/>
    </source>
</evidence>
<keyword evidence="4" id="KW-1185">Reference proteome</keyword>
<dbReference type="AlphaFoldDB" id="A0A370IFG1"/>
<dbReference type="Proteomes" id="UP000254869">
    <property type="component" value="Unassembled WGS sequence"/>
</dbReference>
<keyword evidence="2" id="KW-0472">Membrane</keyword>
<sequence length="306" mass="30922">MSEDRKGNSGKKDGIKPSQVLAAALAAVTAAFLGSTLGVGGTVAGAGIASVVSTVGGELYLRSLRKTKEAAQRTKEAALALADPNTRAETELLPQVPGQRMGGPNPRWANNGWAGHPNNRPPGAGRPLDGDPTVAIPRLDPRPPVPNTGQLRRRYRLRWPLIIATSVVGFVIAILAITGFEGVTGKSISGDQVTTVGHLWTGGSGQPDKPPTSGDEEKAQPTQSRSPATTPPPSSTDTQQPTTSGSAPSTSAPSSSTPSTSAPKSSAPSTSAPKSTNTSRTPSAPPSIAPGGGNQRPGSEGSAGGN</sequence>
<dbReference type="RefSeq" id="WP_067992915.1">
    <property type="nucleotide sequence ID" value="NZ_QQBC01000002.1"/>
</dbReference>
<protein>
    <submittedName>
        <fullName evidence="3">Uncharacterized protein</fullName>
    </submittedName>
</protein>